<proteinExistence type="predicted"/>
<dbReference type="Proteomes" id="UP000460318">
    <property type="component" value="Unassembled WGS sequence"/>
</dbReference>
<keyword evidence="2" id="KW-1185">Reference proteome</keyword>
<evidence type="ECO:0000313" key="1">
    <source>
        <dbReference type="EMBL" id="MWV45431.1"/>
    </source>
</evidence>
<dbReference type="InterPro" id="IPR032366">
    <property type="entry name" value="DUF4871"/>
</dbReference>
<accession>A0A7X3IL37</accession>
<gene>
    <name evidence="1" type="ORF">GRF59_17550</name>
</gene>
<organism evidence="1 2">
    <name type="scientific">Paenibacillus dendrobii</name>
    <dbReference type="NCBI Taxonomy" id="2691084"/>
    <lineage>
        <taxon>Bacteria</taxon>
        <taxon>Bacillati</taxon>
        <taxon>Bacillota</taxon>
        <taxon>Bacilli</taxon>
        <taxon>Bacillales</taxon>
        <taxon>Paenibacillaceae</taxon>
        <taxon>Paenibacillus</taxon>
    </lineage>
</organism>
<dbReference type="EMBL" id="WUBI01000002">
    <property type="protein sequence ID" value="MWV45431.1"/>
    <property type="molecule type" value="Genomic_DNA"/>
</dbReference>
<evidence type="ECO:0000313" key="2">
    <source>
        <dbReference type="Proteomes" id="UP000460318"/>
    </source>
</evidence>
<name>A0A7X3IL37_9BACL</name>
<dbReference type="AlphaFoldDB" id="A0A7X3IL37"/>
<dbReference type="Pfam" id="PF16167">
    <property type="entry name" value="DUF4871"/>
    <property type="match status" value="1"/>
</dbReference>
<reference evidence="1 2" key="1">
    <citation type="submission" date="2019-12" db="EMBL/GenBank/DDBJ databases">
        <title>Paenibacillus sp. nov., an endophytic bacterium isolated from the stem of Dendrobium.</title>
        <authorList>
            <person name="Zhao R."/>
        </authorList>
    </citation>
    <scope>NUCLEOTIDE SEQUENCE [LARGE SCALE GENOMIC DNA]</scope>
    <source>
        <strain evidence="1 2">HJL G12</strain>
    </source>
</reference>
<dbReference type="Gene3D" id="2.60.40.3830">
    <property type="match status" value="1"/>
</dbReference>
<protein>
    <submittedName>
        <fullName evidence="1">DUF4871 domain-containing protein</fullName>
    </submittedName>
</protein>
<comment type="caution">
    <text evidence="1">The sequence shown here is derived from an EMBL/GenBank/DDBJ whole genome shotgun (WGS) entry which is preliminary data.</text>
</comment>
<sequence>MSGQLHVKAVKKDSTQVLTILDTKLSGSQKHQSLPSSMELPKTGLWRLLIYVDGQYFDRMVVKAEATWTDDQN</sequence>